<dbReference type="Proteomes" id="UP001489509">
    <property type="component" value="Unassembled WGS sequence"/>
</dbReference>
<name>A0ABV1E308_9FIRM</name>
<dbReference type="RefSeq" id="WP_349220946.1">
    <property type="nucleotide sequence ID" value="NZ_JBBMFD010000036.1"/>
</dbReference>
<proteinExistence type="predicted"/>
<keyword evidence="2" id="KW-1185">Reference proteome</keyword>
<dbReference type="EMBL" id="JBBMFD010000036">
    <property type="protein sequence ID" value="MEQ2441695.1"/>
    <property type="molecule type" value="Genomic_DNA"/>
</dbReference>
<gene>
    <name evidence="1" type="ORF">WMO26_12730</name>
</gene>
<protein>
    <recommendedName>
        <fullName evidence="3">DUF1127 domain-containing protein</fullName>
    </recommendedName>
</protein>
<organism evidence="1 2">
    <name type="scientific">Solibaculum intestinale</name>
    <dbReference type="NCBI Taxonomy" id="3133165"/>
    <lineage>
        <taxon>Bacteria</taxon>
        <taxon>Bacillati</taxon>
        <taxon>Bacillota</taxon>
        <taxon>Clostridia</taxon>
        <taxon>Eubacteriales</taxon>
        <taxon>Oscillospiraceae</taxon>
        <taxon>Solibaculum</taxon>
    </lineage>
</organism>
<comment type="caution">
    <text evidence="1">The sequence shown here is derived from an EMBL/GenBank/DDBJ whole genome shotgun (WGS) entry which is preliminary data.</text>
</comment>
<evidence type="ECO:0008006" key="3">
    <source>
        <dbReference type="Google" id="ProtNLM"/>
    </source>
</evidence>
<sequence>MKARVPIPRDIRRRMDEYNRNESRNMTRRMFKVLAVSLNRMYGFGGRRILRVIDDMTMLLQEHENDPVFWTHLDRRVIDELGVPLDRENYELMEAQP</sequence>
<reference evidence="1 2" key="1">
    <citation type="submission" date="2024-03" db="EMBL/GenBank/DDBJ databases">
        <title>Human intestinal bacterial collection.</title>
        <authorList>
            <person name="Pauvert C."/>
            <person name="Hitch T.C.A."/>
            <person name="Clavel T."/>
        </authorList>
    </citation>
    <scope>NUCLEOTIDE SEQUENCE [LARGE SCALE GENOMIC DNA]</scope>
    <source>
        <strain evidence="1 2">CLA-JM-H44</strain>
    </source>
</reference>
<evidence type="ECO:0000313" key="2">
    <source>
        <dbReference type="Proteomes" id="UP001489509"/>
    </source>
</evidence>
<evidence type="ECO:0000313" key="1">
    <source>
        <dbReference type="EMBL" id="MEQ2441695.1"/>
    </source>
</evidence>
<accession>A0ABV1E308</accession>